<evidence type="ECO:0000313" key="2">
    <source>
        <dbReference type="Proteomes" id="UP001301958"/>
    </source>
</evidence>
<sequence length="355" mass="39925">MGNIGEQFISKASAVCKCLPKALEMVSKELFKTIENGADFSAAVSTMIKDLVQLQKCVLDNGFNIQDNKPEIMAGDLSTEDGWVAVPAAELDLIRSFFTNYLTKSKELMADKLVMVFNNWINIFAKVENRIKDIRTATENLFAQLKAVPDKIEEIEDKVCTNDTCQGPVISEYFKKVSETIATIQTFHEVQNATETIIEVIPKATALIESTIEVAEGIPDVTYFLELIESYPLEFTTDSSGNVRAGLTEIQALIETNVLIPFRNVTDSIRALEDVLDTLPIKEGKFDLKAGVASYRRWSTVSMDLPCTRQARQEYTVAGVYKGSFDYPEFYSCKYGPKELPWANHHVPYFKFRIQ</sequence>
<dbReference type="EMBL" id="MU865428">
    <property type="protein sequence ID" value="KAK4223387.1"/>
    <property type="molecule type" value="Genomic_DNA"/>
</dbReference>
<name>A0AAN7BHM2_9PEZI</name>
<protein>
    <submittedName>
        <fullName evidence="1">Uncharacterized protein</fullName>
    </submittedName>
</protein>
<accession>A0AAN7BHM2</accession>
<organism evidence="1 2">
    <name type="scientific">Podospora fimiseda</name>
    <dbReference type="NCBI Taxonomy" id="252190"/>
    <lineage>
        <taxon>Eukaryota</taxon>
        <taxon>Fungi</taxon>
        <taxon>Dikarya</taxon>
        <taxon>Ascomycota</taxon>
        <taxon>Pezizomycotina</taxon>
        <taxon>Sordariomycetes</taxon>
        <taxon>Sordariomycetidae</taxon>
        <taxon>Sordariales</taxon>
        <taxon>Podosporaceae</taxon>
        <taxon>Podospora</taxon>
    </lineage>
</organism>
<evidence type="ECO:0000313" key="1">
    <source>
        <dbReference type="EMBL" id="KAK4223387.1"/>
    </source>
</evidence>
<reference evidence="1" key="1">
    <citation type="journal article" date="2023" name="Mol. Phylogenet. Evol.">
        <title>Genome-scale phylogeny and comparative genomics of the fungal order Sordariales.</title>
        <authorList>
            <person name="Hensen N."/>
            <person name="Bonometti L."/>
            <person name="Westerberg I."/>
            <person name="Brannstrom I.O."/>
            <person name="Guillou S."/>
            <person name="Cros-Aarteil S."/>
            <person name="Calhoun S."/>
            <person name="Haridas S."/>
            <person name="Kuo A."/>
            <person name="Mondo S."/>
            <person name="Pangilinan J."/>
            <person name="Riley R."/>
            <person name="LaButti K."/>
            <person name="Andreopoulos B."/>
            <person name="Lipzen A."/>
            <person name="Chen C."/>
            <person name="Yan M."/>
            <person name="Daum C."/>
            <person name="Ng V."/>
            <person name="Clum A."/>
            <person name="Steindorff A."/>
            <person name="Ohm R.A."/>
            <person name="Martin F."/>
            <person name="Silar P."/>
            <person name="Natvig D.O."/>
            <person name="Lalanne C."/>
            <person name="Gautier V."/>
            <person name="Ament-Velasquez S.L."/>
            <person name="Kruys A."/>
            <person name="Hutchinson M.I."/>
            <person name="Powell A.J."/>
            <person name="Barry K."/>
            <person name="Miller A.N."/>
            <person name="Grigoriev I.V."/>
            <person name="Debuchy R."/>
            <person name="Gladieux P."/>
            <person name="Hiltunen Thoren M."/>
            <person name="Johannesson H."/>
        </authorList>
    </citation>
    <scope>NUCLEOTIDE SEQUENCE</scope>
    <source>
        <strain evidence="1">CBS 990.96</strain>
    </source>
</reference>
<gene>
    <name evidence="1" type="ORF">QBC38DRAFT_459392</name>
</gene>
<proteinExistence type="predicted"/>
<dbReference type="AlphaFoldDB" id="A0AAN7BHM2"/>
<dbReference type="Proteomes" id="UP001301958">
    <property type="component" value="Unassembled WGS sequence"/>
</dbReference>
<comment type="caution">
    <text evidence="1">The sequence shown here is derived from an EMBL/GenBank/DDBJ whole genome shotgun (WGS) entry which is preliminary data.</text>
</comment>
<keyword evidence="2" id="KW-1185">Reference proteome</keyword>
<reference evidence="1" key="2">
    <citation type="submission" date="2023-05" db="EMBL/GenBank/DDBJ databases">
        <authorList>
            <consortium name="Lawrence Berkeley National Laboratory"/>
            <person name="Steindorff A."/>
            <person name="Hensen N."/>
            <person name="Bonometti L."/>
            <person name="Westerberg I."/>
            <person name="Brannstrom I.O."/>
            <person name="Guillou S."/>
            <person name="Cros-Aarteil S."/>
            <person name="Calhoun S."/>
            <person name="Haridas S."/>
            <person name="Kuo A."/>
            <person name="Mondo S."/>
            <person name="Pangilinan J."/>
            <person name="Riley R."/>
            <person name="Labutti K."/>
            <person name="Andreopoulos B."/>
            <person name="Lipzen A."/>
            <person name="Chen C."/>
            <person name="Yanf M."/>
            <person name="Daum C."/>
            <person name="Ng V."/>
            <person name="Clum A."/>
            <person name="Ohm R."/>
            <person name="Martin F."/>
            <person name="Silar P."/>
            <person name="Natvig D."/>
            <person name="Lalanne C."/>
            <person name="Gautier V."/>
            <person name="Ament-Velasquez S.L."/>
            <person name="Kruys A."/>
            <person name="Hutchinson M.I."/>
            <person name="Powell A.J."/>
            <person name="Barry K."/>
            <person name="Miller A.N."/>
            <person name="Grigoriev I.V."/>
            <person name="Debuchy R."/>
            <person name="Gladieux P."/>
            <person name="Thoren M.H."/>
            <person name="Johannesson H."/>
        </authorList>
    </citation>
    <scope>NUCLEOTIDE SEQUENCE</scope>
    <source>
        <strain evidence="1">CBS 990.96</strain>
    </source>
</reference>